<feature type="region of interest" description="Disordered" evidence="7">
    <location>
        <begin position="1"/>
        <end position="59"/>
    </location>
</feature>
<evidence type="ECO:0000256" key="5">
    <source>
        <dbReference type="PROSITE-ProRule" id="PRU00108"/>
    </source>
</evidence>
<keyword evidence="4 5" id="KW-0371">Homeobox</keyword>
<dbReference type="AlphaFoldDB" id="A0A4Y7TJW5"/>
<reference evidence="9 10" key="1">
    <citation type="journal article" date="2019" name="Nat. Ecol. Evol.">
        <title>Megaphylogeny resolves global patterns of mushroom evolution.</title>
        <authorList>
            <person name="Varga T."/>
            <person name="Krizsan K."/>
            <person name="Foldi C."/>
            <person name="Dima B."/>
            <person name="Sanchez-Garcia M."/>
            <person name="Sanchez-Ramirez S."/>
            <person name="Szollosi G.J."/>
            <person name="Szarkandi J.G."/>
            <person name="Papp V."/>
            <person name="Albert L."/>
            <person name="Andreopoulos W."/>
            <person name="Angelini C."/>
            <person name="Antonin V."/>
            <person name="Barry K.W."/>
            <person name="Bougher N.L."/>
            <person name="Buchanan P."/>
            <person name="Buyck B."/>
            <person name="Bense V."/>
            <person name="Catcheside P."/>
            <person name="Chovatia M."/>
            <person name="Cooper J."/>
            <person name="Damon W."/>
            <person name="Desjardin D."/>
            <person name="Finy P."/>
            <person name="Geml J."/>
            <person name="Haridas S."/>
            <person name="Hughes K."/>
            <person name="Justo A."/>
            <person name="Karasinski D."/>
            <person name="Kautmanova I."/>
            <person name="Kiss B."/>
            <person name="Kocsube S."/>
            <person name="Kotiranta H."/>
            <person name="LaButti K.M."/>
            <person name="Lechner B.E."/>
            <person name="Liimatainen K."/>
            <person name="Lipzen A."/>
            <person name="Lukacs Z."/>
            <person name="Mihaltcheva S."/>
            <person name="Morgado L.N."/>
            <person name="Niskanen T."/>
            <person name="Noordeloos M.E."/>
            <person name="Ohm R.A."/>
            <person name="Ortiz-Santana B."/>
            <person name="Ovrebo C."/>
            <person name="Racz N."/>
            <person name="Riley R."/>
            <person name="Savchenko A."/>
            <person name="Shiryaev A."/>
            <person name="Soop K."/>
            <person name="Spirin V."/>
            <person name="Szebenyi C."/>
            <person name="Tomsovsky M."/>
            <person name="Tulloss R.E."/>
            <person name="Uehling J."/>
            <person name="Grigoriev I.V."/>
            <person name="Vagvolgyi C."/>
            <person name="Papp T."/>
            <person name="Martin F.M."/>
            <person name="Miettinen O."/>
            <person name="Hibbett D.S."/>
            <person name="Nagy L.G."/>
        </authorList>
    </citation>
    <scope>NUCLEOTIDE SEQUENCE [LARGE SCALE GENOMIC DNA]</scope>
    <source>
        <strain evidence="9 10">FP101781</strain>
    </source>
</reference>
<dbReference type="OrthoDB" id="6159439at2759"/>
<comment type="caution">
    <text evidence="9">The sequence shown here is derived from an EMBL/GenBank/DDBJ whole genome shotgun (WGS) entry which is preliminary data.</text>
</comment>
<keyword evidence="3 5" id="KW-0238">DNA-binding</keyword>
<evidence type="ECO:0000256" key="6">
    <source>
        <dbReference type="RuleBase" id="RU000682"/>
    </source>
</evidence>
<dbReference type="InterPro" id="IPR000047">
    <property type="entry name" value="HTH_motif"/>
</dbReference>
<evidence type="ECO:0000256" key="7">
    <source>
        <dbReference type="SAM" id="MobiDB-lite"/>
    </source>
</evidence>
<evidence type="ECO:0000256" key="4">
    <source>
        <dbReference type="ARBA" id="ARBA00023155"/>
    </source>
</evidence>
<dbReference type="SMART" id="SM00389">
    <property type="entry name" value="HOX"/>
    <property type="match status" value="1"/>
</dbReference>
<evidence type="ECO:0000256" key="1">
    <source>
        <dbReference type="ARBA" id="ARBA00004123"/>
    </source>
</evidence>
<feature type="region of interest" description="Disordered" evidence="7">
    <location>
        <begin position="103"/>
        <end position="130"/>
    </location>
</feature>
<proteinExistence type="inferred from homology"/>
<dbReference type="PRINTS" id="PR00031">
    <property type="entry name" value="HTHREPRESSR"/>
</dbReference>
<organism evidence="9 10">
    <name type="scientific">Coprinellus micaceus</name>
    <name type="common">Glistening ink-cap mushroom</name>
    <name type="synonym">Coprinus micaceus</name>
    <dbReference type="NCBI Taxonomy" id="71717"/>
    <lineage>
        <taxon>Eukaryota</taxon>
        <taxon>Fungi</taxon>
        <taxon>Dikarya</taxon>
        <taxon>Basidiomycota</taxon>
        <taxon>Agaricomycotina</taxon>
        <taxon>Agaricomycetes</taxon>
        <taxon>Agaricomycetidae</taxon>
        <taxon>Agaricales</taxon>
        <taxon>Agaricineae</taxon>
        <taxon>Psathyrellaceae</taxon>
        <taxon>Coprinellus</taxon>
    </lineage>
</organism>
<evidence type="ECO:0000259" key="8">
    <source>
        <dbReference type="PROSITE" id="PS50071"/>
    </source>
</evidence>
<gene>
    <name evidence="9" type="ORF">FA13DRAFT_1625403</name>
</gene>
<name>A0A4Y7TJW5_COPMI</name>
<comment type="subcellular location">
    <subcellularLocation>
        <location evidence="1 5 6">Nucleus</location>
    </subcellularLocation>
</comment>
<evidence type="ECO:0000256" key="3">
    <source>
        <dbReference type="ARBA" id="ARBA00023125"/>
    </source>
</evidence>
<dbReference type="InterPro" id="IPR001356">
    <property type="entry name" value="HD"/>
</dbReference>
<evidence type="ECO:0000313" key="10">
    <source>
        <dbReference type="Proteomes" id="UP000298030"/>
    </source>
</evidence>
<dbReference type="InterPro" id="IPR009057">
    <property type="entry name" value="Homeodomain-like_sf"/>
</dbReference>
<comment type="similarity">
    <text evidence="2">Belongs to the Abd-B homeobox family.</text>
</comment>
<dbReference type="CDD" id="cd00086">
    <property type="entry name" value="homeodomain"/>
    <property type="match status" value="1"/>
</dbReference>
<sequence>MNRRVPLGASSTYLPVATSRPAARQSRQPVASSSQINDASAASSSESQEGESAKKKRCRVTKEQLEQLEILFAANMSPTIERRKEIAIALGMTDRQTQIWFQNRRRRKKGQTEADEMMTTITPPPLDRPPGISAGFDVELQTLINEENAVTIIPCDSLSIGTWRRISQPNAKHSLVAYVCEATQKVSWFIQDAGKGFKISIPFDTISNLDFEVRLATPGLAIATLHLSRPPMFSFQTDAVLSGTRTNTAPILERRWHICHDWTESQQATHVLRHCLQGPPIPLGHFINAL</sequence>
<keyword evidence="5 6" id="KW-0539">Nucleus</keyword>
<dbReference type="SUPFAM" id="SSF46689">
    <property type="entry name" value="Homeodomain-like"/>
    <property type="match status" value="1"/>
</dbReference>
<keyword evidence="10" id="KW-1185">Reference proteome</keyword>
<feature type="DNA-binding region" description="Homeobox" evidence="5">
    <location>
        <begin position="53"/>
        <end position="112"/>
    </location>
</feature>
<dbReference type="PROSITE" id="PS50071">
    <property type="entry name" value="HOMEOBOX_2"/>
    <property type="match status" value="1"/>
</dbReference>
<dbReference type="Gene3D" id="1.10.10.60">
    <property type="entry name" value="Homeodomain-like"/>
    <property type="match status" value="1"/>
</dbReference>
<dbReference type="STRING" id="71717.A0A4Y7TJW5"/>
<dbReference type="Pfam" id="PF24818">
    <property type="entry name" value="PH_TRF2_HOY1"/>
    <property type="match status" value="1"/>
</dbReference>
<dbReference type="GO" id="GO:0003677">
    <property type="term" value="F:DNA binding"/>
    <property type="evidence" value="ECO:0007669"/>
    <property type="project" value="UniProtKB-UniRule"/>
</dbReference>
<feature type="non-terminal residue" evidence="9">
    <location>
        <position position="290"/>
    </location>
</feature>
<feature type="compositionally biased region" description="Polar residues" evidence="7">
    <location>
        <begin position="25"/>
        <end position="38"/>
    </location>
</feature>
<feature type="domain" description="Homeobox" evidence="8">
    <location>
        <begin position="51"/>
        <end position="111"/>
    </location>
</feature>
<accession>A0A4Y7TJW5</accession>
<dbReference type="InterPro" id="IPR057939">
    <property type="entry name" value="TRF2_HOY1_PH"/>
</dbReference>
<protein>
    <submittedName>
        <fullName evidence="9">Homeobox-domain-containing protein</fullName>
    </submittedName>
</protein>
<dbReference type="Proteomes" id="UP000298030">
    <property type="component" value="Unassembled WGS sequence"/>
</dbReference>
<evidence type="ECO:0000313" key="9">
    <source>
        <dbReference type="EMBL" id="TEB34466.1"/>
    </source>
</evidence>
<evidence type="ECO:0000256" key="2">
    <source>
        <dbReference type="ARBA" id="ARBA00006317"/>
    </source>
</evidence>
<dbReference type="Pfam" id="PF00046">
    <property type="entry name" value="Homeodomain"/>
    <property type="match status" value="1"/>
</dbReference>
<dbReference type="PANTHER" id="PTHR45874">
    <property type="entry name" value="HOMEOBOX PROTEIN ABDOMINAL-B"/>
    <property type="match status" value="1"/>
</dbReference>
<dbReference type="GO" id="GO:0005634">
    <property type="term" value="C:nucleus"/>
    <property type="evidence" value="ECO:0007669"/>
    <property type="project" value="UniProtKB-SubCell"/>
</dbReference>
<dbReference type="InterPro" id="IPR046333">
    <property type="entry name" value="HXA10/ABDB-like"/>
</dbReference>
<dbReference type="EMBL" id="QPFP01000009">
    <property type="protein sequence ID" value="TEB34466.1"/>
    <property type="molecule type" value="Genomic_DNA"/>
</dbReference>